<name>A0ABM8AGK4_9DEIO</name>
<reference evidence="1" key="1">
    <citation type="submission" date="2022-07" db="EMBL/GenBank/DDBJ databases">
        <title>Complete Genome Sequence of the Radioresistant Bacterium Deinococcus aetherius ST0316, Isolated from the Air Dust collected in Lower Stratosphere above Japan.</title>
        <authorList>
            <person name="Satoh K."/>
            <person name="Hagiwara K."/>
            <person name="Katsumata K."/>
            <person name="Kubo A."/>
            <person name="Yokobori S."/>
            <person name="Yamagishi A."/>
            <person name="Oono Y."/>
            <person name="Narumi I."/>
        </authorList>
    </citation>
    <scope>NUCLEOTIDE SEQUENCE</scope>
    <source>
        <strain evidence="1">ST0316</strain>
    </source>
</reference>
<dbReference type="EMBL" id="AP026560">
    <property type="protein sequence ID" value="BDP42926.1"/>
    <property type="molecule type" value="Genomic_DNA"/>
</dbReference>
<protein>
    <submittedName>
        <fullName evidence="1">Uncharacterized protein</fullName>
    </submittedName>
</protein>
<proteinExistence type="predicted"/>
<gene>
    <name evidence="1" type="ORF">DAETH_28950</name>
</gene>
<evidence type="ECO:0000313" key="2">
    <source>
        <dbReference type="Proteomes" id="UP001064971"/>
    </source>
</evidence>
<accession>A0ABM8AGK4</accession>
<keyword evidence="2" id="KW-1185">Reference proteome</keyword>
<evidence type="ECO:0000313" key="1">
    <source>
        <dbReference type="EMBL" id="BDP42926.1"/>
    </source>
</evidence>
<organism evidence="1 2">
    <name type="scientific">Deinococcus aetherius</name>
    <dbReference type="NCBI Taxonomy" id="200252"/>
    <lineage>
        <taxon>Bacteria</taxon>
        <taxon>Thermotogati</taxon>
        <taxon>Deinococcota</taxon>
        <taxon>Deinococci</taxon>
        <taxon>Deinococcales</taxon>
        <taxon>Deinococcaceae</taxon>
        <taxon>Deinococcus</taxon>
    </lineage>
</organism>
<sequence>MELIATSRREGQPVACAYGAALEEEGRALRCELLFVMRGQTRRTLVFRCPTTKERVRVRLPKKLLGARRHGLTFDAVLEVAP</sequence>
<dbReference type="Proteomes" id="UP001064971">
    <property type="component" value="Chromosome"/>
</dbReference>
<dbReference type="RefSeq" id="WP_264775602.1">
    <property type="nucleotide sequence ID" value="NZ_AP026560.1"/>
</dbReference>